<proteinExistence type="inferred from homology"/>
<dbReference type="Proteomes" id="UP001454036">
    <property type="component" value="Unassembled WGS sequence"/>
</dbReference>
<dbReference type="EMBL" id="BAABME010002212">
    <property type="protein sequence ID" value="GAA0153594.1"/>
    <property type="molecule type" value="Genomic_DNA"/>
</dbReference>
<evidence type="ECO:0000313" key="5">
    <source>
        <dbReference type="EMBL" id="GAA0153594.1"/>
    </source>
</evidence>
<keyword evidence="2" id="KW-0804">Transcription</keyword>
<keyword evidence="6" id="KW-1185">Reference proteome</keyword>
<comment type="caution">
    <text evidence="3">Lacks conserved residue(s) required for the propagation of feature annotation.</text>
</comment>
<reference evidence="5 6" key="1">
    <citation type="submission" date="2024-01" db="EMBL/GenBank/DDBJ databases">
        <title>The complete chloroplast genome sequence of Lithospermum erythrorhizon: insights into the phylogenetic relationship among Boraginaceae species and the maternal lineages of purple gromwells.</title>
        <authorList>
            <person name="Okada T."/>
            <person name="Watanabe K."/>
        </authorList>
    </citation>
    <scope>NUCLEOTIDE SEQUENCE [LARGE SCALE GENOMIC DNA]</scope>
</reference>
<accession>A0AAV3PPV8</accession>
<dbReference type="PANTHER" id="PTHR31636">
    <property type="entry name" value="OSJNBA0084A10.13 PROTEIN-RELATED"/>
    <property type="match status" value="1"/>
</dbReference>
<evidence type="ECO:0000256" key="2">
    <source>
        <dbReference type="ARBA" id="ARBA00023163"/>
    </source>
</evidence>
<feature type="region of interest" description="Disordered" evidence="4">
    <location>
        <begin position="328"/>
        <end position="359"/>
    </location>
</feature>
<comment type="caution">
    <text evidence="5">The sequence shown here is derived from an EMBL/GenBank/DDBJ whole genome shotgun (WGS) entry which is preliminary data.</text>
</comment>
<feature type="region of interest" description="Disordered" evidence="4">
    <location>
        <begin position="206"/>
        <end position="241"/>
    </location>
</feature>
<protein>
    <submittedName>
        <fullName evidence="5">Uncharacterized protein</fullName>
    </submittedName>
</protein>
<feature type="short sequence motif" description="VHIID" evidence="3">
    <location>
        <begin position="529"/>
        <end position="533"/>
    </location>
</feature>
<organism evidence="5 6">
    <name type="scientific">Lithospermum erythrorhizon</name>
    <name type="common">Purple gromwell</name>
    <name type="synonym">Lithospermum officinale var. erythrorhizon</name>
    <dbReference type="NCBI Taxonomy" id="34254"/>
    <lineage>
        <taxon>Eukaryota</taxon>
        <taxon>Viridiplantae</taxon>
        <taxon>Streptophyta</taxon>
        <taxon>Embryophyta</taxon>
        <taxon>Tracheophyta</taxon>
        <taxon>Spermatophyta</taxon>
        <taxon>Magnoliopsida</taxon>
        <taxon>eudicotyledons</taxon>
        <taxon>Gunneridae</taxon>
        <taxon>Pentapetalae</taxon>
        <taxon>asterids</taxon>
        <taxon>lamiids</taxon>
        <taxon>Boraginales</taxon>
        <taxon>Boraginaceae</taxon>
        <taxon>Boraginoideae</taxon>
        <taxon>Lithospermeae</taxon>
        <taxon>Lithospermum</taxon>
    </lineage>
</organism>
<dbReference type="AlphaFoldDB" id="A0AAV3PPV8"/>
<comment type="similarity">
    <text evidence="3">Belongs to the GRAS family.</text>
</comment>
<feature type="region of interest" description="SAW" evidence="3">
    <location>
        <begin position="718"/>
        <end position="793"/>
    </location>
</feature>
<evidence type="ECO:0000313" key="6">
    <source>
        <dbReference type="Proteomes" id="UP001454036"/>
    </source>
</evidence>
<feature type="region of interest" description="Leucine repeat I (LRI)" evidence="3">
    <location>
        <begin position="419"/>
        <end position="479"/>
    </location>
</feature>
<evidence type="ECO:0000256" key="4">
    <source>
        <dbReference type="SAM" id="MobiDB-lite"/>
    </source>
</evidence>
<dbReference type="InterPro" id="IPR005202">
    <property type="entry name" value="TF_GRAS"/>
</dbReference>
<feature type="compositionally biased region" description="Low complexity" evidence="4">
    <location>
        <begin position="214"/>
        <end position="225"/>
    </location>
</feature>
<name>A0AAV3PPV8_LITER</name>
<sequence>MDSHFNNFPDTYSGFRFNYGAPFLVPQQSSLNGMHGYVSSFQECPFNLDFMNTGYASNCINSSFNQGFMNNAFVSNVEQSSLNSDFRNNAFVSNVERSSLNLDFMNNYGSTGNSSSGDHEPADPMLKYINWFLLEDDSSSVDHEPSDPMLKYINKVLLEDNTEERTSILYDALTLQAAEKPFYDAIGKKYPPSPLNHQMYVDTNVIIPEGSSGGTSEKSTASGSEPDNHVDCPSNGNGTVRLSVTGSSALVNGSSSNDKNRSNSSFQTNNLIYSIYTDSDAKLQFQKGMEEAMKFLPTNNQLITDTYKYMLPPKTNGVSPAIAVNLEKGGKDQNPVSSRGRKHLHCQDDQIEEPRSRKQSAVYDKEDELSELFDKVLLYDVKVGYADGIDETLQKSGSQQVSSCRKTRSKKRGVKNDAVDLRTLLASCVRAIASNDRASANEKLELIKKHASPTGDGCQRMANAFATGIEARLAGTGSEIYGALSSKKISALDKLKSYEFQFSACPYRKLAILFAHEMIFQIAEKASTLHIVDFGISYGFQWPMLIQQLSTRKGGPPKLRITGIDLPEAGFRPTSLLEETGQRLAKYCERFNVPFEYQVIASKTWEKISIEDLKLWRNEVLAVNCMFRFRYLLDETVLADSPRDRVLKLIRKMKPDIFVHSIVNGAHHVPLFANRFREAFFYYSALFDVFDSTIPPEHPLRLYYEEEFYGREVVNVMSCEGADRVERPETYKSWQTRNTRAGLKLLPLNPETLDKLKAKIAEGYHKDFDFNEDGNWVLQGWKGRILFASSCWSVQ</sequence>
<feature type="region of interest" description="Leucine repeat II (LRII)" evidence="3">
    <location>
        <begin position="579"/>
        <end position="611"/>
    </location>
</feature>
<dbReference type="Pfam" id="PF03514">
    <property type="entry name" value="GRAS"/>
    <property type="match status" value="1"/>
</dbReference>
<evidence type="ECO:0000256" key="1">
    <source>
        <dbReference type="ARBA" id="ARBA00023015"/>
    </source>
</evidence>
<feature type="compositionally biased region" description="Basic and acidic residues" evidence="4">
    <location>
        <begin position="345"/>
        <end position="356"/>
    </location>
</feature>
<dbReference type="PROSITE" id="PS50985">
    <property type="entry name" value="GRAS"/>
    <property type="match status" value="1"/>
</dbReference>
<feature type="region of interest" description="VHIID" evidence="3">
    <location>
        <begin position="498"/>
        <end position="563"/>
    </location>
</feature>
<gene>
    <name evidence="5" type="ORF">LIER_11795</name>
</gene>
<keyword evidence="1" id="KW-0805">Transcription regulation</keyword>
<evidence type="ECO:0000256" key="3">
    <source>
        <dbReference type="PROSITE-ProRule" id="PRU01191"/>
    </source>
</evidence>